<dbReference type="InterPro" id="IPR009056">
    <property type="entry name" value="Cyt_c-like_dom"/>
</dbReference>
<dbReference type="Gene3D" id="1.10.760.10">
    <property type="entry name" value="Cytochrome c-like domain"/>
    <property type="match status" value="1"/>
</dbReference>
<comment type="caution">
    <text evidence="6">The sequence shown here is derived from an EMBL/GenBank/DDBJ whole genome shotgun (WGS) entry which is preliminary data.</text>
</comment>
<dbReference type="PANTHER" id="PTHR35008:SF8">
    <property type="entry name" value="ALCOHOL DEHYDROGENASE CYTOCHROME C SUBUNIT"/>
    <property type="match status" value="1"/>
</dbReference>
<feature type="domain" description="Cytochrome c" evidence="5">
    <location>
        <begin position="36"/>
        <end position="121"/>
    </location>
</feature>
<evidence type="ECO:0000259" key="5">
    <source>
        <dbReference type="Pfam" id="PF00034"/>
    </source>
</evidence>
<dbReference type="Pfam" id="PF00034">
    <property type="entry name" value="Cytochrom_C"/>
    <property type="match status" value="1"/>
</dbReference>
<dbReference type="SUPFAM" id="SSF46626">
    <property type="entry name" value="Cytochrome c"/>
    <property type="match status" value="1"/>
</dbReference>
<dbReference type="PANTHER" id="PTHR35008">
    <property type="entry name" value="BLL4482 PROTEIN-RELATED"/>
    <property type="match status" value="1"/>
</dbReference>
<dbReference type="OrthoDB" id="9811395at2"/>
<evidence type="ECO:0000256" key="4">
    <source>
        <dbReference type="SAM" id="SignalP"/>
    </source>
</evidence>
<keyword evidence="4" id="KW-0732">Signal</keyword>
<gene>
    <name evidence="6" type="ORF">ESB04_06210</name>
</gene>
<keyword evidence="3" id="KW-0408">Iron</keyword>
<dbReference type="InterPro" id="IPR051459">
    <property type="entry name" value="Cytochrome_c-type_DH"/>
</dbReference>
<accession>A0A4V1M5H8</accession>
<sequence>MKSSTCIIGIIGMFSFLLCFSACQSQEEILREQYVVEGMGQYERHCENCHQKDGSGLKDLYPPLAKTDVWKRLSAYQLTCIIKYGQKDTIVVNQKVYQNYMPGNTKLEALDIAELITYMREKWGDDKRIFPLDSARLALKNCH</sequence>
<evidence type="ECO:0000256" key="3">
    <source>
        <dbReference type="ARBA" id="ARBA00023004"/>
    </source>
</evidence>
<evidence type="ECO:0000313" key="7">
    <source>
        <dbReference type="Proteomes" id="UP000289455"/>
    </source>
</evidence>
<dbReference type="InterPro" id="IPR036909">
    <property type="entry name" value="Cyt_c-like_dom_sf"/>
</dbReference>
<dbReference type="Proteomes" id="UP000289455">
    <property type="component" value="Unassembled WGS sequence"/>
</dbReference>
<reference evidence="6 7" key="1">
    <citation type="submission" date="2019-01" db="EMBL/GenBank/DDBJ databases">
        <title>Cytophagaceae bacterium strain CAR-16.</title>
        <authorList>
            <person name="Chen W.-M."/>
        </authorList>
    </citation>
    <scope>NUCLEOTIDE SEQUENCE [LARGE SCALE GENOMIC DNA]</scope>
    <source>
        <strain evidence="6 7">CAR-16</strain>
    </source>
</reference>
<keyword evidence="7" id="KW-1185">Reference proteome</keyword>
<evidence type="ECO:0000313" key="6">
    <source>
        <dbReference type="EMBL" id="RXK49764.1"/>
    </source>
</evidence>
<dbReference type="GO" id="GO:0046872">
    <property type="term" value="F:metal ion binding"/>
    <property type="evidence" value="ECO:0007669"/>
    <property type="project" value="UniProtKB-KW"/>
</dbReference>
<feature type="chain" id="PRO_5020491839" evidence="4">
    <location>
        <begin position="25"/>
        <end position="143"/>
    </location>
</feature>
<dbReference type="AlphaFoldDB" id="A0A4V1M5H8"/>
<protein>
    <submittedName>
        <fullName evidence="6">C-type cytochrome</fullName>
    </submittedName>
</protein>
<keyword evidence="1" id="KW-0349">Heme</keyword>
<dbReference type="RefSeq" id="WP_129026861.1">
    <property type="nucleotide sequence ID" value="NZ_SDHY01000003.1"/>
</dbReference>
<dbReference type="EMBL" id="SDHY01000003">
    <property type="protein sequence ID" value="RXK49764.1"/>
    <property type="molecule type" value="Genomic_DNA"/>
</dbReference>
<organism evidence="6 7">
    <name type="scientific">Aquirufa rosea</name>
    <dbReference type="NCBI Taxonomy" id="2509241"/>
    <lineage>
        <taxon>Bacteria</taxon>
        <taxon>Pseudomonadati</taxon>
        <taxon>Bacteroidota</taxon>
        <taxon>Cytophagia</taxon>
        <taxon>Cytophagales</taxon>
        <taxon>Flectobacillaceae</taxon>
        <taxon>Aquirufa</taxon>
    </lineage>
</organism>
<proteinExistence type="predicted"/>
<name>A0A4V1M5H8_9BACT</name>
<evidence type="ECO:0000256" key="1">
    <source>
        <dbReference type="ARBA" id="ARBA00022617"/>
    </source>
</evidence>
<feature type="signal peptide" evidence="4">
    <location>
        <begin position="1"/>
        <end position="24"/>
    </location>
</feature>
<dbReference type="GO" id="GO:0009055">
    <property type="term" value="F:electron transfer activity"/>
    <property type="evidence" value="ECO:0007669"/>
    <property type="project" value="InterPro"/>
</dbReference>
<evidence type="ECO:0000256" key="2">
    <source>
        <dbReference type="ARBA" id="ARBA00022723"/>
    </source>
</evidence>
<dbReference type="GO" id="GO:0020037">
    <property type="term" value="F:heme binding"/>
    <property type="evidence" value="ECO:0007669"/>
    <property type="project" value="InterPro"/>
</dbReference>
<keyword evidence="2" id="KW-0479">Metal-binding</keyword>